<feature type="transmembrane region" description="Helical" evidence="1">
    <location>
        <begin position="79"/>
        <end position="98"/>
    </location>
</feature>
<keyword evidence="1" id="KW-1133">Transmembrane helix</keyword>
<organism evidence="3 4">
    <name type="scientific">Xylanibacter ruminicola</name>
    <name type="common">Prevotella ruminicola</name>
    <dbReference type="NCBI Taxonomy" id="839"/>
    <lineage>
        <taxon>Bacteria</taxon>
        <taxon>Pseudomonadati</taxon>
        <taxon>Bacteroidota</taxon>
        <taxon>Bacteroidia</taxon>
        <taxon>Bacteroidales</taxon>
        <taxon>Prevotellaceae</taxon>
        <taxon>Xylanibacter</taxon>
    </lineage>
</organism>
<feature type="transmembrane region" description="Helical" evidence="1">
    <location>
        <begin position="110"/>
        <end position="128"/>
    </location>
</feature>
<accession>A0A9D5P228</accession>
<reference evidence="3" key="1">
    <citation type="submission" date="2019-04" db="EMBL/GenBank/DDBJ databases">
        <title>Evolution of Biomass-Degrading Anaerobic Consortia Revealed by Metagenomics.</title>
        <authorList>
            <person name="Peng X."/>
        </authorList>
    </citation>
    <scope>NUCLEOTIDE SEQUENCE</scope>
    <source>
        <strain evidence="3">SIG140</strain>
    </source>
</reference>
<evidence type="ECO:0000313" key="3">
    <source>
        <dbReference type="EMBL" id="MBE6271838.1"/>
    </source>
</evidence>
<comment type="caution">
    <text evidence="3">The sequence shown here is derived from an EMBL/GenBank/DDBJ whole genome shotgun (WGS) entry which is preliminary data.</text>
</comment>
<keyword evidence="3" id="KW-0808">Transferase</keyword>
<dbReference type="Pfam" id="PF01757">
    <property type="entry name" value="Acyl_transf_3"/>
    <property type="match status" value="1"/>
</dbReference>
<dbReference type="GO" id="GO:0016747">
    <property type="term" value="F:acyltransferase activity, transferring groups other than amino-acyl groups"/>
    <property type="evidence" value="ECO:0007669"/>
    <property type="project" value="InterPro"/>
</dbReference>
<keyword evidence="1" id="KW-0812">Transmembrane</keyword>
<evidence type="ECO:0000259" key="2">
    <source>
        <dbReference type="Pfam" id="PF01757"/>
    </source>
</evidence>
<evidence type="ECO:0000256" key="1">
    <source>
        <dbReference type="SAM" id="Phobius"/>
    </source>
</evidence>
<proteinExistence type="predicted"/>
<feature type="domain" description="Acyltransferase 3" evidence="2">
    <location>
        <begin position="9"/>
        <end position="219"/>
    </location>
</feature>
<keyword evidence="3" id="KW-0012">Acyltransferase</keyword>
<feature type="transmembrane region" description="Helical" evidence="1">
    <location>
        <begin position="175"/>
        <end position="194"/>
    </location>
</feature>
<dbReference type="Proteomes" id="UP000806522">
    <property type="component" value="Unassembled WGS sequence"/>
</dbReference>
<feature type="transmembrane region" description="Helical" evidence="1">
    <location>
        <begin position="200"/>
        <end position="219"/>
    </location>
</feature>
<name>A0A9D5P228_XYLRU</name>
<evidence type="ECO:0000313" key="4">
    <source>
        <dbReference type="Proteomes" id="UP000806522"/>
    </source>
</evidence>
<gene>
    <name evidence="3" type="ORF">E7101_12980</name>
</gene>
<keyword evidence="1" id="KW-0472">Membrane</keyword>
<feature type="transmembrane region" description="Helical" evidence="1">
    <location>
        <begin position="134"/>
        <end position="154"/>
    </location>
</feature>
<protein>
    <submittedName>
        <fullName evidence="3">Acyltransferase</fullName>
    </submittedName>
</protein>
<dbReference type="AlphaFoldDB" id="A0A9D5P228"/>
<dbReference type="EMBL" id="SUYC01000018">
    <property type="protein sequence ID" value="MBE6271838.1"/>
    <property type="molecule type" value="Genomic_DNA"/>
</dbReference>
<sequence>MVYICDGLYWGRLFSFIWSNYWFINCIIIYYALFYFVVDLITKHKYCIGWYLCGTSLTIAVITAFFVPKAEGSLFHTNWHYICHFSVMILGGITFKYFKGRKSIQNKKKDWIWLLFSFAAYFAIMKTGKGHTDWSYYLQLLCLIPLHLFCYYCFKVFSGNWCERLFVTNGLRWPFIVLSSLTLEIYIVQFVIITDRYNSLFPLSLVIVFTLITFVAYILRVASNLFVQFVSKEPWQWKNALKITC</sequence>
<feature type="transmembrane region" description="Helical" evidence="1">
    <location>
        <begin position="48"/>
        <end position="67"/>
    </location>
</feature>
<feature type="transmembrane region" description="Helical" evidence="1">
    <location>
        <begin position="20"/>
        <end position="41"/>
    </location>
</feature>
<dbReference type="InterPro" id="IPR002656">
    <property type="entry name" value="Acyl_transf_3_dom"/>
</dbReference>